<reference evidence="3" key="1">
    <citation type="journal article" date="2019" name="Int. J. Syst. Evol. Microbiol.">
        <title>The Global Catalogue of Microorganisms (GCM) 10K type strain sequencing project: providing services to taxonomists for standard genome sequencing and annotation.</title>
        <authorList>
            <consortium name="The Broad Institute Genomics Platform"/>
            <consortium name="The Broad Institute Genome Sequencing Center for Infectious Disease"/>
            <person name="Wu L."/>
            <person name="Ma J."/>
        </authorList>
    </citation>
    <scope>NUCLEOTIDE SEQUENCE [LARGE SCALE GENOMIC DNA]</scope>
    <source>
        <strain evidence="3">JCM 17923</strain>
    </source>
</reference>
<dbReference type="Proteomes" id="UP001501153">
    <property type="component" value="Unassembled WGS sequence"/>
</dbReference>
<gene>
    <name evidence="2" type="ORF">GCM10023185_29980</name>
</gene>
<protein>
    <submittedName>
        <fullName evidence="2">Uncharacterized protein</fullName>
    </submittedName>
</protein>
<evidence type="ECO:0000313" key="3">
    <source>
        <dbReference type="Proteomes" id="UP001501153"/>
    </source>
</evidence>
<comment type="caution">
    <text evidence="2">The sequence shown here is derived from an EMBL/GenBank/DDBJ whole genome shotgun (WGS) entry which is preliminary data.</text>
</comment>
<name>A0ABP8ILA1_9BACT</name>
<dbReference type="EMBL" id="BAABGZ010000064">
    <property type="protein sequence ID" value="GAA4362233.1"/>
    <property type="molecule type" value="Genomic_DNA"/>
</dbReference>
<feature type="region of interest" description="Disordered" evidence="1">
    <location>
        <begin position="69"/>
        <end position="95"/>
    </location>
</feature>
<organism evidence="2 3">
    <name type="scientific">Hymenobacter saemangeumensis</name>
    <dbReference type="NCBI Taxonomy" id="1084522"/>
    <lineage>
        <taxon>Bacteria</taxon>
        <taxon>Pseudomonadati</taxon>
        <taxon>Bacteroidota</taxon>
        <taxon>Cytophagia</taxon>
        <taxon>Cytophagales</taxon>
        <taxon>Hymenobacteraceae</taxon>
        <taxon>Hymenobacter</taxon>
    </lineage>
</organism>
<keyword evidence="3" id="KW-1185">Reference proteome</keyword>
<sequence>MNTAPSSARVAKPTDLIPKCFVSDPTYCLLWWLRNPLLVYHYPNRMAATEALVPGMSLDERRKKIWALRGARNKARATKPSPPEPSDETPNGLPRMPWAQFAELLDEIEDKAERDDVRAFARRHTEYELPWLAEQLRFALQARTQELATSPEYQH</sequence>
<proteinExistence type="predicted"/>
<evidence type="ECO:0000256" key="1">
    <source>
        <dbReference type="SAM" id="MobiDB-lite"/>
    </source>
</evidence>
<accession>A0ABP8ILA1</accession>
<evidence type="ECO:0000313" key="2">
    <source>
        <dbReference type="EMBL" id="GAA4362233.1"/>
    </source>
</evidence>
<dbReference type="RefSeq" id="WP_345236906.1">
    <property type="nucleotide sequence ID" value="NZ_BAABGZ010000064.1"/>
</dbReference>